<accession>A0A2G9U713</accession>
<proteinExistence type="predicted"/>
<protein>
    <recommendedName>
        <fullName evidence="5">PurM-like N-terminal domain-containing protein</fullName>
    </recommendedName>
</protein>
<dbReference type="OrthoDB" id="5830051at2759"/>
<dbReference type="GO" id="GO:0004756">
    <property type="term" value="F:selenide, water dikinase activity"/>
    <property type="evidence" value="ECO:0007669"/>
    <property type="project" value="TreeGrafter"/>
</dbReference>
<evidence type="ECO:0000256" key="1">
    <source>
        <dbReference type="ARBA" id="ARBA00022741"/>
    </source>
</evidence>
<dbReference type="EMBL" id="KZ348566">
    <property type="protein sequence ID" value="PIO66013.1"/>
    <property type="molecule type" value="Genomic_DNA"/>
</dbReference>
<keyword evidence="1" id="KW-0547">Nucleotide-binding</keyword>
<dbReference type="PANTHER" id="PTHR10256">
    <property type="entry name" value="SELENIDE, WATER DIKINASE"/>
    <property type="match status" value="1"/>
</dbReference>
<sequence length="69" mass="7650">MGRVTCANVLSDLYAMGIVDCDNMLMLLGVAVELSEKERDIIISMFIRGFKVCIVFFGDARVLLSADLF</sequence>
<evidence type="ECO:0000256" key="2">
    <source>
        <dbReference type="ARBA" id="ARBA00022840"/>
    </source>
</evidence>
<reference evidence="3 4" key="1">
    <citation type="submission" date="2015-09" db="EMBL/GenBank/DDBJ databases">
        <title>Draft genome of the parasitic nematode Teladorsagia circumcincta isolate WARC Sus (inbred).</title>
        <authorList>
            <person name="Mitreva M."/>
        </authorList>
    </citation>
    <scope>NUCLEOTIDE SEQUENCE [LARGE SCALE GENOMIC DNA]</scope>
    <source>
        <strain evidence="3 4">S</strain>
    </source>
</reference>
<keyword evidence="4" id="KW-1185">Reference proteome</keyword>
<evidence type="ECO:0000313" key="4">
    <source>
        <dbReference type="Proteomes" id="UP000230423"/>
    </source>
</evidence>
<dbReference type="GO" id="GO:0005524">
    <property type="term" value="F:ATP binding"/>
    <property type="evidence" value="ECO:0007669"/>
    <property type="project" value="UniProtKB-KW"/>
</dbReference>
<dbReference type="GO" id="GO:0016260">
    <property type="term" value="P:selenocysteine biosynthetic process"/>
    <property type="evidence" value="ECO:0007669"/>
    <property type="project" value="TreeGrafter"/>
</dbReference>
<dbReference type="Gene3D" id="3.30.1330.10">
    <property type="entry name" value="PurM-like, N-terminal domain"/>
    <property type="match status" value="1"/>
</dbReference>
<keyword evidence="2" id="KW-0067">ATP-binding</keyword>
<dbReference type="GO" id="GO:0005737">
    <property type="term" value="C:cytoplasm"/>
    <property type="evidence" value="ECO:0007669"/>
    <property type="project" value="TreeGrafter"/>
</dbReference>
<dbReference type="AlphaFoldDB" id="A0A2G9U713"/>
<dbReference type="InterPro" id="IPR036921">
    <property type="entry name" value="PurM-like_N_sf"/>
</dbReference>
<dbReference type="InterPro" id="IPR004536">
    <property type="entry name" value="SPS/SelD"/>
</dbReference>
<organism evidence="3 4">
    <name type="scientific">Teladorsagia circumcincta</name>
    <name type="common">Brown stomach worm</name>
    <name type="synonym">Ostertagia circumcincta</name>
    <dbReference type="NCBI Taxonomy" id="45464"/>
    <lineage>
        <taxon>Eukaryota</taxon>
        <taxon>Metazoa</taxon>
        <taxon>Ecdysozoa</taxon>
        <taxon>Nematoda</taxon>
        <taxon>Chromadorea</taxon>
        <taxon>Rhabditida</taxon>
        <taxon>Rhabditina</taxon>
        <taxon>Rhabditomorpha</taxon>
        <taxon>Strongyloidea</taxon>
        <taxon>Trichostrongylidae</taxon>
        <taxon>Teladorsagia</taxon>
    </lineage>
</organism>
<gene>
    <name evidence="3" type="ORF">TELCIR_12285</name>
</gene>
<dbReference type="PANTHER" id="PTHR10256:SF0">
    <property type="entry name" value="INACTIVE SELENIDE, WATER DIKINASE-LIKE PROTEIN-RELATED"/>
    <property type="match status" value="1"/>
</dbReference>
<dbReference type="Proteomes" id="UP000230423">
    <property type="component" value="Unassembled WGS sequence"/>
</dbReference>
<evidence type="ECO:0000313" key="3">
    <source>
        <dbReference type="EMBL" id="PIO66013.1"/>
    </source>
</evidence>
<name>A0A2G9U713_TELCI</name>
<evidence type="ECO:0008006" key="5">
    <source>
        <dbReference type="Google" id="ProtNLM"/>
    </source>
</evidence>